<dbReference type="PROSITE" id="PS51898">
    <property type="entry name" value="TYR_RECOMBINASE"/>
    <property type="match status" value="1"/>
</dbReference>
<accession>A0ABU0XM80</accession>
<comment type="caution">
    <text evidence="7">The sequence shown here is derived from an EMBL/GenBank/DDBJ whole genome shotgun (WGS) entry which is preliminary data.</text>
</comment>
<dbReference type="CDD" id="cd00799">
    <property type="entry name" value="INT_Cre_C"/>
    <property type="match status" value="1"/>
</dbReference>
<dbReference type="Pfam" id="PF00589">
    <property type="entry name" value="Phage_integrase"/>
    <property type="match status" value="1"/>
</dbReference>
<proteinExistence type="predicted"/>
<evidence type="ECO:0000256" key="1">
    <source>
        <dbReference type="ARBA" id="ARBA00022908"/>
    </source>
</evidence>
<keyword evidence="2 4" id="KW-0238">DNA-binding</keyword>
<dbReference type="Gene3D" id="1.10.150.130">
    <property type="match status" value="1"/>
</dbReference>
<dbReference type="Gene3D" id="1.10.443.10">
    <property type="entry name" value="Intergrase catalytic core"/>
    <property type="match status" value="1"/>
</dbReference>
<dbReference type="InterPro" id="IPR044068">
    <property type="entry name" value="CB"/>
</dbReference>
<evidence type="ECO:0000313" key="8">
    <source>
        <dbReference type="Proteomes" id="UP001237592"/>
    </source>
</evidence>
<dbReference type="InterPro" id="IPR052925">
    <property type="entry name" value="Phage_Integrase-like_Recomb"/>
</dbReference>
<dbReference type="InterPro" id="IPR010998">
    <property type="entry name" value="Integrase_recombinase_N"/>
</dbReference>
<dbReference type="EMBL" id="JAVFKP010000001">
    <property type="protein sequence ID" value="MDQ4624634.1"/>
    <property type="molecule type" value="Genomic_DNA"/>
</dbReference>
<evidence type="ECO:0000259" key="5">
    <source>
        <dbReference type="PROSITE" id="PS51898"/>
    </source>
</evidence>
<reference evidence="7 8" key="1">
    <citation type="submission" date="2023-08" db="EMBL/GenBank/DDBJ databases">
        <title>Draft genome sequence of Janthinobacterium lividum.</title>
        <authorList>
            <person name="Chun B.H."/>
            <person name="Lee Y."/>
        </authorList>
    </citation>
    <scope>NUCLEOTIDE SEQUENCE [LARGE SCALE GENOMIC DNA]</scope>
    <source>
        <strain evidence="7 8">AMJK</strain>
    </source>
</reference>
<protein>
    <submittedName>
        <fullName evidence="7">Tyrosine-type recombinase/integrase</fullName>
    </submittedName>
</protein>
<keyword evidence="8" id="KW-1185">Reference proteome</keyword>
<dbReference type="PROSITE" id="PS51900">
    <property type="entry name" value="CB"/>
    <property type="match status" value="1"/>
</dbReference>
<gene>
    <name evidence="7" type="ORF">RB624_01910</name>
</gene>
<evidence type="ECO:0000313" key="7">
    <source>
        <dbReference type="EMBL" id="MDQ4624634.1"/>
    </source>
</evidence>
<organism evidence="7 8">
    <name type="scientific">Janthinobacterium lividum</name>
    <dbReference type="NCBI Taxonomy" id="29581"/>
    <lineage>
        <taxon>Bacteria</taxon>
        <taxon>Pseudomonadati</taxon>
        <taxon>Pseudomonadota</taxon>
        <taxon>Betaproteobacteria</taxon>
        <taxon>Burkholderiales</taxon>
        <taxon>Oxalobacteraceae</taxon>
        <taxon>Janthinobacterium</taxon>
    </lineage>
</organism>
<dbReference type="PANTHER" id="PTHR34605">
    <property type="entry name" value="PHAGE_INTEGRASE DOMAIN-CONTAINING PROTEIN"/>
    <property type="match status" value="1"/>
</dbReference>
<evidence type="ECO:0000256" key="2">
    <source>
        <dbReference type="ARBA" id="ARBA00023125"/>
    </source>
</evidence>
<dbReference type="InterPro" id="IPR002104">
    <property type="entry name" value="Integrase_catalytic"/>
</dbReference>
<keyword evidence="1" id="KW-0229">DNA integration</keyword>
<feature type="domain" description="Core-binding (CB)" evidence="6">
    <location>
        <begin position="41"/>
        <end position="118"/>
    </location>
</feature>
<dbReference type="InterPro" id="IPR011010">
    <property type="entry name" value="DNA_brk_join_enz"/>
</dbReference>
<name>A0ABU0XM80_9BURK</name>
<dbReference type="Proteomes" id="UP001237592">
    <property type="component" value="Unassembled WGS sequence"/>
</dbReference>
<dbReference type="PANTHER" id="PTHR34605:SF4">
    <property type="entry name" value="DNA ADENINE METHYLTRANSFERASE"/>
    <property type="match status" value="1"/>
</dbReference>
<dbReference type="InterPro" id="IPR013762">
    <property type="entry name" value="Integrase-like_cat_sf"/>
</dbReference>
<sequence>MTLLVQNPDFATAMPDLPLPKRRAAVPKSTALAPVPLHGALIDAELAARHQAFLAAATSDNTRRTYRSAIRHFQAWGGALPADESTVIRYLLAYADSLNARTLALRLTALSQWHVYQGFADPASTPTVRKTLAGIARLHGKPKKKAKALPLEDLELIVARLAALGSVKALRDSALLQLGFFGGFRRSELVGLTVEDVSWEPQGMVITLPRSKTDQLGEGIVKAIPFGDGVCCPATALRAWLAAAHIRTGPLLRTVNQWGHVSVKALHASSINTILEGCARLAALDYVPELSSHSLRRGMATSAHRAGADFQAIKRQGGWRHDGTVHGYIEEAGRFEENAAGSLLKAKRKPAG</sequence>
<keyword evidence="3" id="KW-0233">DNA recombination</keyword>
<evidence type="ECO:0000256" key="4">
    <source>
        <dbReference type="PROSITE-ProRule" id="PRU01248"/>
    </source>
</evidence>
<dbReference type="SUPFAM" id="SSF47823">
    <property type="entry name" value="lambda integrase-like, N-terminal domain"/>
    <property type="match status" value="1"/>
</dbReference>
<feature type="domain" description="Tyr recombinase" evidence="5">
    <location>
        <begin position="144"/>
        <end position="343"/>
    </location>
</feature>
<evidence type="ECO:0000259" key="6">
    <source>
        <dbReference type="PROSITE" id="PS51900"/>
    </source>
</evidence>
<dbReference type="SUPFAM" id="SSF56349">
    <property type="entry name" value="DNA breaking-rejoining enzymes"/>
    <property type="match status" value="1"/>
</dbReference>
<evidence type="ECO:0000256" key="3">
    <source>
        <dbReference type="ARBA" id="ARBA00023172"/>
    </source>
</evidence>